<evidence type="ECO:0000313" key="3">
    <source>
        <dbReference type="Proteomes" id="UP001596527"/>
    </source>
</evidence>
<sequence>MIVAGLVFAALAAAVHIVIFYLESCAWAGERARTLFRTGSAEEAEATRFLAFNQGFYNLFLALLASIGVVATAAGASTAGVTLTLAGTGSMLAAATVLFVSSPPHRSAALKQGLLPLLAVVALVLGVTS</sequence>
<dbReference type="RefSeq" id="WP_380972965.1">
    <property type="nucleotide sequence ID" value="NZ_JBHTEF010000001.1"/>
</dbReference>
<protein>
    <submittedName>
        <fullName evidence="2">DUF1304 domain-containing protein</fullName>
    </submittedName>
</protein>
<keyword evidence="1" id="KW-0812">Transmembrane</keyword>
<feature type="transmembrane region" description="Helical" evidence="1">
    <location>
        <begin position="81"/>
        <end position="101"/>
    </location>
</feature>
<feature type="transmembrane region" description="Helical" evidence="1">
    <location>
        <begin position="108"/>
        <end position="127"/>
    </location>
</feature>
<dbReference type="EMBL" id="JBHTEF010000001">
    <property type="protein sequence ID" value="MFC7580678.1"/>
    <property type="molecule type" value="Genomic_DNA"/>
</dbReference>
<reference evidence="3" key="1">
    <citation type="journal article" date="2019" name="Int. J. Syst. Evol. Microbiol.">
        <title>The Global Catalogue of Microorganisms (GCM) 10K type strain sequencing project: providing services to taxonomists for standard genome sequencing and annotation.</title>
        <authorList>
            <consortium name="The Broad Institute Genomics Platform"/>
            <consortium name="The Broad Institute Genome Sequencing Center for Infectious Disease"/>
            <person name="Wu L."/>
            <person name="Ma J."/>
        </authorList>
    </citation>
    <scope>NUCLEOTIDE SEQUENCE [LARGE SCALE GENOMIC DNA]</scope>
    <source>
        <strain evidence="3">CCUG 56698</strain>
    </source>
</reference>
<comment type="caution">
    <text evidence="2">The sequence shown here is derived from an EMBL/GenBank/DDBJ whole genome shotgun (WGS) entry which is preliminary data.</text>
</comment>
<dbReference type="Proteomes" id="UP001596527">
    <property type="component" value="Unassembled WGS sequence"/>
</dbReference>
<proteinExistence type="predicted"/>
<keyword evidence="1" id="KW-0472">Membrane</keyword>
<keyword evidence="1" id="KW-1133">Transmembrane helix</keyword>
<organism evidence="2 3">
    <name type="scientific">Schaalia naturae</name>
    <dbReference type="NCBI Taxonomy" id="635203"/>
    <lineage>
        <taxon>Bacteria</taxon>
        <taxon>Bacillati</taxon>
        <taxon>Actinomycetota</taxon>
        <taxon>Actinomycetes</taxon>
        <taxon>Actinomycetales</taxon>
        <taxon>Actinomycetaceae</taxon>
        <taxon>Schaalia</taxon>
    </lineage>
</organism>
<gene>
    <name evidence="2" type="ORF">ACFQWG_05580</name>
</gene>
<feature type="transmembrane region" description="Helical" evidence="1">
    <location>
        <begin position="56"/>
        <end position="75"/>
    </location>
</feature>
<evidence type="ECO:0000256" key="1">
    <source>
        <dbReference type="SAM" id="Phobius"/>
    </source>
</evidence>
<name>A0ABW2SMB6_9ACTO</name>
<keyword evidence="3" id="KW-1185">Reference proteome</keyword>
<feature type="transmembrane region" description="Helical" evidence="1">
    <location>
        <begin position="6"/>
        <end position="28"/>
    </location>
</feature>
<evidence type="ECO:0000313" key="2">
    <source>
        <dbReference type="EMBL" id="MFC7580678.1"/>
    </source>
</evidence>
<dbReference type="InterPro" id="IPR009732">
    <property type="entry name" value="DUF1304"/>
</dbReference>
<dbReference type="Pfam" id="PF06993">
    <property type="entry name" value="DUF1304"/>
    <property type="match status" value="1"/>
</dbReference>
<accession>A0ABW2SMB6</accession>